<gene>
    <name evidence="4" type="ORF">L21SP2_0948</name>
</gene>
<dbReference type="RefSeq" id="WP_024267299.1">
    <property type="nucleotide sequence ID" value="NC_023035.1"/>
</dbReference>
<feature type="domain" description="ATP-grasp" evidence="3">
    <location>
        <begin position="60"/>
        <end position="259"/>
    </location>
</feature>
<dbReference type="EMBL" id="CP006939">
    <property type="protein sequence ID" value="AHC14368.1"/>
    <property type="molecule type" value="Genomic_DNA"/>
</dbReference>
<dbReference type="HOGENOM" id="CLU_062378_0_0_12"/>
<keyword evidence="4" id="KW-0436">Ligase</keyword>
<keyword evidence="2" id="KW-0472">Membrane</keyword>
<dbReference type="InterPro" id="IPR013651">
    <property type="entry name" value="ATP-grasp_RimK-type"/>
</dbReference>
<dbReference type="AlphaFoldDB" id="V5WEX5"/>
<evidence type="ECO:0000259" key="3">
    <source>
        <dbReference type="PROSITE" id="PS50975"/>
    </source>
</evidence>
<evidence type="ECO:0000256" key="2">
    <source>
        <dbReference type="SAM" id="Phobius"/>
    </source>
</evidence>
<evidence type="ECO:0000256" key="1">
    <source>
        <dbReference type="PROSITE-ProRule" id="PRU00409"/>
    </source>
</evidence>
<dbReference type="GO" id="GO:0046872">
    <property type="term" value="F:metal ion binding"/>
    <property type="evidence" value="ECO:0007669"/>
    <property type="project" value="InterPro"/>
</dbReference>
<protein>
    <submittedName>
        <fullName evidence="4">D-alanine-D-alanine ligase</fullName>
    </submittedName>
</protein>
<keyword evidence="2" id="KW-0812">Transmembrane</keyword>
<keyword evidence="2" id="KW-1133">Transmembrane helix</keyword>
<feature type="transmembrane region" description="Helical" evidence="2">
    <location>
        <begin position="12"/>
        <end position="31"/>
    </location>
</feature>
<dbReference type="Pfam" id="PF08443">
    <property type="entry name" value="RimK"/>
    <property type="match status" value="1"/>
</dbReference>
<dbReference type="GO" id="GO:0016874">
    <property type="term" value="F:ligase activity"/>
    <property type="evidence" value="ECO:0007669"/>
    <property type="project" value="UniProtKB-KW"/>
</dbReference>
<dbReference type="GO" id="GO:0005524">
    <property type="term" value="F:ATP binding"/>
    <property type="evidence" value="ECO:0007669"/>
    <property type="project" value="UniProtKB-UniRule"/>
</dbReference>
<dbReference type="KEGG" id="slr:L21SP2_0948"/>
<evidence type="ECO:0000313" key="4">
    <source>
        <dbReference type="EMBL" id="AHC14368.1"/>
    </source>
</evidence>
<dbReference type="InterPro" id="IPR011761">
    <property type="entry name" value="ATP-grasp"/>
</dbReference>
<keyword evidence="1" id="KW-0067">ATP-binding</keyword>
<dbReference type="eggNOG" id="COG0189">
    <property type="taxonomic scope" value="Bacteria"/>
</dbReference>
<dbReference type="PROSITE" id="PS50975">
    <property type="entry name" value="ATP_GRASP"/>
    <property type="match status" value="1"/>
</dbReference>
<evidence type="ECO:0000313" key="5">
    <source>
        <dbReference type="Proteomes" id="UP000018680"/>
    </source>
</evidence>
<proteinExistence type="predicted"/>
<dbReference type="OrthoDB" id="9775266at2"/>
<dbReference type="SUPFAM" id="SSF56059">
    <property type="entry name" value="Glutathione synthetase ATP-binding domain-like"/>
    <property type="match status" value="1"/>
</dbReference>
<dbReference type="InterPro" id="IPR013815">
    <property type="entry name" value="ATP_grasp_subdomain_1"/>
</dbReference>
<name>V5WEX5_9SPIO</name>
<sequence length="336" mass="38900">MRLPKFLKWEFWPFPLVYIPVYFSILFHGIARGKLTYFLAANPGMKFGGFVEYSKYESLKVLPQRYLPKTLFFPSPPDMDELLEAMADSRLEFPVILKPDVGERGYGVEKIRDTVEARNYLNVARRALLLQEYIPDELEYGVMLVQDPRSRELRITSIVQKQGLEVTGDGTRSLEELVKADDRCRYHISMLKRRYAERWEQILPADERFRLTEIGNHARGATFLDANRLISPSLAETFAPLAAAMPGFYLGRLDIKTKSEHSLLRGDFKVIEVNGVNSEPAHIYDPNYGLLRGWKDLLTHWKDVAIISKANMEAGHSPESARRLFKEIRSHYWQKK</sequence>
<reference evidence="4 5" key="1">
    <citation type="journal article" date="2015" name="Stand. Genomic Sci.">
        <title>Complete genome sequence and description of Salinispira pacifica gen. nov., sp. nov., a novel spirochaete isolated form a hypersaline microbial mat.</title>
        <authorList>
            <person name="Ben Hania W."/>
            <person name="Joseph M."/>
            <person name="Schumann P."/>
            <person name="Bunk B."/>
            <person name="Fiebig A."/>
            <person name="Sproer C."/>
            <person name="Klenk H.P."/>
            <person name="Fardeau M.L."/>
            <person name="Spring S."/>
        </authorList>
    </citation>
    <scope>NUCLEOTIDE SEQUENCE [LARGE SCALE GENOMIC DNA]</scope>
    <source>
        <strain evidence="4 5">L21-RPul-D2</strain>
    </source>
</reference>
<keyword evidence="1" id="KW-0547">Nucleotide-binding</keyword>
<accession>V5WEX5</accession>
<dbReference type="Proteomes" id="UP000018680">
    <property type="component" value="Chromosome"/>
</dbReference>
<dbReference type="STRING" id="1307761.L21SP2_0948"/>
<keyword evidence="5" id="KW-1185">Reference proteome</keyword>
<organism evidence="4 5">
    <name type="scientific">Salinispira pacifica</name>
    <dbReference type="NCBI Taxonomy" id="1307761"/>
    <lineage>
        <taxon>Bacteria</taxon>
        <taxon>Pseudomonadati</taxon>
        <taxon>Spirochaetota</taxon>
        <taxon>Spirochaetia</taxon>
        <taxon>Spirochaetales</taxon>
        <taxon>Spirochaetaceae</taxon>
        <taxon>Salinispira</taxon>
    </lineage>
</organism>
<dbReference type="Gene3D" id="3.30.1490.20">
    <property type="entry name" value="ATP-grasp fold, A domain"/>
    <property type="match status" value="1"/>
</dbReference>